<dbReference type="SUPFAM" id="SSF53098">
    <property type="entry name" value="Ribonuclease H-like"/>
    <property type="match status" value="1"/>
</dbReference>
<keyword evidence="5" id="KW-0067">ATP-binding</keyword>
<feature type="region of interest" description="Disordered" evidence="3">
    <location>
        <begin position="1"/>
        <end position="55"/>
    </location>
</feature>
<dbReference type="Pfam" id="PF01612">
    <property type="entry name" value="DNA_pol_A_exo1"/>
    <property type="match status" value="1"/>
</dbReference>
<dbReference type="PANTHER" id="PTHR13620">
    <property type="entry name" value="3-5 EXONUCLEASE"/>
    <property type="match status" value="1"/>
</dbReference>
<feature type="region of interest" description="Disordered" evidence="3">
    <location>
        <begin position="341"/>
        <end position="379"/>
    </location>
</feature>
<dbReference type="InParanoid" id="F0XEG4"/>
<protein>
    <submittedName>
        <fullName evidence="5">3-5 exonuclease helicase</fullName>
    </submittedName>
</protein>
<name>F0XEG4_GROCL</name>
<dbReference type="InterPro" id="IPR036397">
    <property type="entry name" value="RNaseH_sf"/>
</dbReference>
<dbReference type="GO" id="GO:0003676">
    <property type="term" value="F:nucleic acid binding"/>
    <property type="evidence" value="ECO:0007669"/>
    <property type="project" value="InterPro"/>
</dbReference>
<dbReference type="Gene3D" id="3.30.420.10">
    <property type="entry name" value="Ribonuclease H-like superfamily/Ribonuclease H"/>
    <property type="match status" value="1"/>
</dbReference>
<dbReference type="GO" id="GO:0008408">
    <property type="term" value="F:3'-5' exonuclease activity"/>
    <property type="evidence" value="ECO:0007669"/>
    <property type="project" value="InterPro"/>
</dbReference>
<dbReference type="InterPro" id="IPR002562">
    <property type="entry name" value="3'-5'_exonuclease_dom"/>
</dbReference>
<dbReference type="PANTHER" id="PTHR13620:SF104">
    <property type="entry name" value="EXONUCLEASE 3'-5' DOMAIN-CONTAINING PROTEIN 2"/>
    <property type="match status" value="1"/>
</dbReference>
<dbReference type="OrthoDB" id="1920326at2759"/>
<accession>F0XEG4</accession>
<feature type="domain" description="3'-5' exonuclease" evidence="4">
    <location>
        <begin position="106"/>
        <end position="297"/>
    </location>
</feature>
<feature type="compositionally biased region" description="Basic and acidic residues" evidence="3">
    <location>
        <begin position="28"/>
        <end position="41"/>
    </location>
</feature>
<gene>
    <name evidence="5" type="ORF">CMQ_1119</name>
</gene>
<dbReference type="eggNOG" id="KOG4373">
    <property type="taxonomic scope" value="Eukaryota"/>
</dbReference>
<organism evidence="6">
    <name type="scientific">Grosmannia clavigera (strain kw1407 / UAMH 11150)</name>
    <name type="common">Blue stain fungus</name>
    <name type="synonym">Graphiocladiella clavigera</name>
    <dbReference type="NCBI Taxonomy" id="655863"/>
    <lineage>
        <taxon>Eukaryota</taxon>
        <taxon>Fungi</taxon>
        <taxon>Dikarya</taxon>
        <taxon>Ascomycota</taxon>
        <taxon>Pezizomycotina</taxon>
        <taxon>Sordariomycetes</taxon>
        <taxon>Sordariomycetidae</taxon>
        <taxon>Ophiostomatales</taxon>
        <taxon>Ophiostomataceae</taxon>
        <taxon>Leptographium</taxon>
    </lineage>
</organism>
<feature type="compositionally biased region" description="Polar residues" evidence="3">
    <location>
        <begin position="8"/>
        <end position="17"/>
    </location>
</feature>
<dbReference type="GO" id="GO:0005737">
    <property type="term" value="C:cytoplasm"/>
    <property type="evidence" value="ECO:0007669"/>
    <property type="project" value="TreeGrafter"/>
</dbReference>
<dbReference type="STRING" id="655863.F0XEG4"/>
<dbReference type="Proteomes" id="UP000007796">
    <property type="component" value="Unassembled WGS sequence"/>
</dbReference>
<keyword evidence="6" id="KW-1185">Reference proteome</keyword>
<evidence type="ECO:0000259" key="4">
    <source>
        <dbReference type="Pfam" id="PF01612"/>
    </source>
</evidence>
<sequence length="525" mass="58706">MEDHLETATETAQSSTDDAAKTNMGEVPKVERNRAGKKAAEEHEEGSDDDAARPPVTTLAYKMPLEVFRAAKEAEPDSTESFWSYAMYRHIESGLPVKVHYCKSLHTTERVCREYFEGEPLLGFDLEWMMNAMRWHGPRRNVCLVQLASPSRIGLFHLSLYPVRERGGEFLDNDINSLVAPTLRRILEDAKTIKTGVCIKGDATRLRNHLNIDTRGMIELSHLHKLVRYSRTGDVQLVNRRLVPLAVQVQEHLRLPMFKGADVRSGDWSKPLNTEQIIYSASDAYAAVQIFSVLERERLKLRPTPPRPAFAELDLPIRLADGVTSIRPGGREDGVDAIVQRQSSAATPRRAKTALSTPTSTPRKQRRTPAPKTSRPRDARIDAADEWLAQYRSRAEEDAKLRTRPSSLRAYHLWHRDETLDPVAVASLLREPPLLTATVVSYILDAVRHEDLPYDRARLREELLGQLPVGVVMLRYRQLAKTCGFGYFHGKGKSADVSSGTTTSLSASTATIAAAARATDQTSGV</sequence>
<reference evidence="5 6" key="1">
    <citation type="journal article" date="2011" name="Proc. Natl. Acad. Sci. U.S.A.">
        <title>Genome and transcriptome analyses of the mountain pine beetle-fungal symbiont Grosmannia clavigera, a lodgepole pine pathogen.</title>
        <authorList>
            <person name="DiGuistini S."/>
            <person name="Wang Y."/>
            <person name="Liao N.Y."/>
            <person name="Taylor G."/>
            <person name="Tanguay P."/>
            <person name="Feau N."/>
            <person name="Henrissat B."/>
            <person name="Chan S.K."/>
            <person name="Hesse-Orce U."/>
            <person name="Alamouti S.M."/>
            <person name="Tsui C.K.M."/>
            <person name="Docking R.T."/>
            <person name="Levasseur A."/>
            <person name="Haridas S."/>
            <person name="Robertson G."/>
            <person name="Birol I."/>
            <person name="Holt R.A."/>
            <person name="Marra M.A."/>
            <person name="Hamelin R.C."/>
            <person name="Hirst M."/>
            <person name="Jones S.J.M."/>
            <person name="Bohlmann J."/>
            <person name="Breuil C."/>
        </authorList>
    </citation>
    <scope>NUCLEOTIDE SEQUENCE [LARGE SCALE GENOMIC DNA]</scope>
    <source>
        <strain evidence="6">kw1407 / UAMH 11150</strain>
    </source>
</reference>
<dbReference type="HOGENOM" id="CLU_016103_0_0_1"/>
<dbReference type="InterPro" id="IPR012337">
    <property type="entry name" value="RNaseH-like_sf"/>
</dbReference>
<keyword evidence="2" id="KW-0378">Hydrolase</keyword>
<evidence type="ECO:0000256" key="3">
    <source>
        <dbReference type="SAM" id="MobiDB-lite"/>
    </source>
</evidence>
<proteinExistence type="predicted"/>
<dbReference type="AlphaFoldDB" id="F0XEG4"/>
<keyword evidence="5" id="KW-0347">Helicase</keyword>
<evidence type="ECO:0000256" key="1">
    <source>
        <dbReference type="ARBA" id="ARBA00022722"/>
    </source>
</evidence>
<keyword evidence="5" id="KW-0269">Exonuclease</keyword>
<evidence type="ECO:0000256" key="2">
    <source>
        <dbReference type="ARBA" id="ARBA00022801"/>
    </source>
</evidence>
<dbReference type="CDD" id="cd06141">
    <property type="entry name" value="WRN_exo"/>
    <property type="match status" value="1"/>
</dbReference>
<dbReference type="GeneID" id="25973962"/>
<dbReference type="InterPro" id="IPR051132">
    <property type="entry name" value="3-5_Exonuclease_domain"/>
</dbReference>
<keyword evidence="5" id="KW-0547">Nucleotide-binding</keyword>
<evidence type="ECO:0000313" key="6">
    <source>
        <dbReference type="Proteomes" id="UP000007796"/>
    </source>
</evidence>
<keyword evidence="1" id="KW-0540">Nuclease</keyword>
<dbReference type="EMBL" id="GL629765">
    <property type="protein sequence ID" value="EFX04191.1"/>
    <property type="molecule type" value="Genomic_DNA"/>
</dbReference>
<dbReference type="RefSeq" id="XP_014173673.1">
    <property type="nucleotide sequence ID" value="XM_014318198.1"/>
</dbReference>
<dbReference type="GO" id="GO:0006139">
    <property type="term" value="P:nucleobase-containing compound metabolic process"/>
    <property type="evidence" value="ECO:0007669"/>
    <property type="project" value="InterPro"/>
</dbReference>
<evidence type="ECO:0000313" key="5">
    <source>
        <dbReference type="EMBL" id="EFX04191.1"/>
    </source>
</evidence>
<dbReference type="GO" id="GO:0005634">
    <property type="term" value="C:nucleus"/>
    <property type="evidence" value="ECO:0007669"/>
    <property type="project" value="TreeGrafter"/>
</dbReference>
<dbReference type="GO" id="GO:0004386">
    <property type="term" value="F:helicase activity"/>
    <property type="evidence" value="ECO:0007669"/>
    <property type="project" value="UniProtKB-KW"/>
</dbReference>